<dbReference type="eggNOG" id="COG0457">
    <property type="taxonomic scope" value="Bacteria"/>
</dbReference>
<dbReference type="PROSITE" id="PS50005">
    <property type="entry name" value="TPR"/>
    <property type="match status" value="1"/>
</dbReference>
<dbReference type="InterPro" id="IPR051012">
    <property type="entry name" value="CellSynth/LPSAsmb/PSIAsmb"/>
</dbReference>
<gene>
    <name evidence="4" type="ordered locus">SL003B_2762</name>
</gene>
<keyword evidence="2 3" id="KW-0802">TPR repeat</keyword>
<accession>F2J5C6</accession>
<dbReference type="SUPFAM" id="SSF48452">
    <property type="entry name" value="TPR-like"/>
    <property type="match status" value="2"/>
</dbReference>
<dbReference type="PANTHER" id="PTHR45586:SF1">
    <property type="entry name" value="LIPOPOLYSACCHARIDE ASSEMBLY PROTEIN B"/>
    <property type="match status" value="1"/>
</dbReference>
<dbReference type="RefSeq" id="WP_013653499.1">
    <property type="nucleotide sequence ID" value="NC_015259.1"/>
</dbReference>
<evidence type="ECO:0000256" key="3">
    <source>
        <dbReference type="PROSITE-ProRule" id="PRU00339"/>
    </source>
</evidence>
<dbReference type="Pfam" id="PF13432">
    <property type="entry name" value="TPR_16"/>
    <property type="match status" value="2"/>
</dbReference>
<proteinExistence type="predicted"/>
<dbReference type="AlphaFoldDB" id="F2J5C6"/>
<dbReference type="InterPro" id="IPR011990">
    <property type="entry name" value="TPR-like_helical_dom_sf"/>
</dbReference>
<dbReference type="InterPro" id="IPR019734">
    <property type="entry name" value="TPR_rpt"/>
</dbReference>
<keyword evidence="1" id="KW-0677">Repeat</keyword>
<dbReference type="SMART" id="SM00028">
    <property type="entry name" value="TPR"/>
    <property type="match status" value="5"/>
</dbReference>
<dbReference type="HOGENOM" id="CLU_010140_1_1_5"/>
<name>F2J5C6_POLGS</name>
<dbReference type="PANTHER" id="PTHR45586">
    <property type="entry name" value="TPR REPEAT-CONTAINING PROTEIN PA4667"/>
    <property type="match status" value="1"/>
</dbReference>
<feature type="repeat" description="TPR" evidence="3">
    <location>
        <begin position="149"/>
        <end position="182"/>
    </location>
</feature>
<evidence type="ECO:0000256" key="2">
    <source>
        <dbReference type="ARBA" id="ARBA00022803"/>
    </source>
</evidence>
<reference evidence="4 5" key="1">
    <citation type="journal article" date="2011" name="J. Bacteriol.">
        <title>Complete genome sequence of Polymorphum gilvum SL003B-26A1T, a crude oil-degrading bacterium from oil-polluted saline soil.</title>
        <authorList>
            <person name="Li S.G."/>
            <person name="Tang Y.Q."/>
            <person name="Nie Y."/>
            <person name="Cai M."/>
            <person name="Wu X.L."/>
        </authorList>
    </citation>
    <scope>NUCLEOTIDE SEQUENCE [LARGE SCALE GENOMIC DNA]</scope>
    <source>
        <strain evidence="5">LMG 25793 / CGMCC 1.9160 / SL003B-26A1</strain>
    </source>
</reference>
<dbReference type="OrthoDB" id="6193797at2"/>
<protein>
    <submittedName>
        <fullName evidence="4">TPR repeat</fullName>
    </submittedName>
</protein>
<evidence type="ECO:0000256" key="1">
    <source>
        <dbReference type="ARBA" id="ARBA00022737"/>
    </source>
</evidence>
<dbReference type="KEGG" id="pgv:SL003B_2762"/>
<dbReference type="SUPFAM" id="SSF53756">
    <property type="entry name" value="UDP-Glycosyltransferase/glycogen phosphorylase"/>
    <property type="match status" value="1"/>
</dbReference>
<sequence length="621" mass="69357">MALKAAAAAVPMDKMRQALALQQAGEVEKAQRIYKAVLKKAPNSPDANHLLGVSYRQLGFPRRGLDFIRKAIALAPDRAPYHANLARTLSDIPGTPAEEVLAAAEKAVALNPGLAEAHNMKAIALNRLGRDTEAEEIFRFLIAAHPRHADAHRNYGVLLRDRGDHKEALRFFEAAALLDPDNPETLVQRSRARFELDDFAASQPELEAALARFPAHGDLNHEMARLMFKIGDAYKGLPYAEAAVADEPDNVHRQVTLGVILQSLGRSREAVAALRKARDNWREDIPIAEWNMSLAYLGMGDLKTGWDLHRARFRAGLSSTLCRIFDKPEWDGSDLSGKTILVWNDQGIGDALRNVSMLPELQAMADRVILEPPYKLMPLLQRSFPDITIREQSHDRLSLRTPVEDFDVQCSLTDLAIHLRRDISDFARARHPVLAFDAARARGYFDRLPGAGRMPVVGVAWRSGQLDAWRARWYLNIMQMAPILKTTGIVFVNLQYGALEREIRWVREALGLDFQSFDDIDLRDDLEAAAALTACVDLVISSNTSVADLAGAVDVPCWRFGPPNGISLLGQQNPPWHRSVTYYRMPHEEPSEAIVPVLQHDLLGWRDHFDPGVRDARLGRD</sequence>
<keyword evidence="5" id="KW-1185">Reference proteome</keyword>
<organism evidence="4 5">
    <name type="scientific">Polymorphum gilvum (strain LMG 25793 / CGMCC 1.9160 / SL003B-26A1)</name>
    <dbReference type="NCBI Taxonomy" id="991905"/>
    <lineage>
        <taxon>Bacteria</taxon>
        <taxon>Pseudomonadati</taxon>
        <taxon>Pseudomonadota</taxon>
        <taxon>Alphaproteobacteria</taxon>
        <taxon>Rhodobacterales</taxon>
        <taxon>Paracoccaceae</taxon>
        <taxon>Polymorphum</taxon>
    </lineage>
</organism>
<dbReference type="Proteomes" id="UP000008130">
    <property type="component" value="Chromosome"/>
</dbReference>
<dbReference type="PROSITE" id="PS50293">
    <property type="entry name" value="TPR_REGION"/>
    <property type="match status" value="1"/>
</dbReference>
<dbReference type="EMBL" id="CP002568">
    <property type="protein sequence ID" value="ADZ71185.1"/>
    <property type="molecule type" value="Genomic_DNA"/>
</dbReference>
<dbReference type="STRING" id="991905.SL003B_2762"/>
<evidence type="ECO:0000313" key="5">
    <source>
        <dbReference type="Proteomes" id="UP000008130"/>
    </source>
</evidence>
<dbReference type="Gene3D" id="1.25.40.10">
    <property type="entry name" value="Tetratricopeptide repeat domain"/>
    <property type="match status" value="2"/>
</dbReference>
<evidence type="ECO:0000313" key="4">
    <source>
        <dbReference type="EMBL" id="ADZ71185.1"/>
    </source>
</evidence>